<feature type="compositionally biased region" description="Polar residues" evidence="1">
    <location>
        <begin position="74"/>
        <end position="88"/>
    </location>
</feature>
<dbReference type="RefSeq" id="XP_062791724.1">
    <property type="nucleotide sequence ID" value="XM_062935673.1"/>
</dbReference>
<keyword evidence="3" id="KW-1185">Reference proteome</keyword>
<sequence length="315" mass="35382">MRSLKCSGCFVRQRSLVRAIHVSVRHENKASSKGKGKATAQSLFAPMKKPSSPPRAQPTTPRPSPVATAHLPTHVSSPSSSRGWQQFESSWTWNTPPSTNTPKIQESEGITQVRTIFAKPLSFNPWIRILGAGFVAFVGFQWFRIPELPNPPTLWDAPIETSWGTRIWGTVKNLIYVQTPYWAFGGAVLSIWKLGKCLNIVTKLEQCKIRSSSNGNEDIYIKMTTGKSDILKRLSKEPRRINLKDIQISPIDGPHQQQGEMILNLNITSSVGRSFNDKKPYIIDTRYGKSLDKSDEPYVLSPSRLRHVFGRLEGK</sequence>
<accession>A0ABZ1CZ06</accession>
<evidence type="ECO:0000256" key="1">
    <source>
        <dbReference type="SAM" id="MobiDB-lite"/>
    </source>
</evidence>
<evidence type="ECO:0000313" key="2">
    <source>
        <dbReference type="EMBL" id="WRT66984.1"/>
    </source>
</evidence>
<proteinExistence type="predicted"/>
<feature type="compositionally biased region" description="Low complexity" evidence="1">
    <location>
        <begin position="89"/>
        <end position="102"/>
    </location>
</feature>
<reference evidence="2 3" key="1">
    <citation type="submission" date="2024-01" db="EMBL/GenBank/DDBJ databases">
        <title>Comparative genomics of Cryptococcus and Kwoniella reveals pathogenesis evolution and contrasting modes of karyotype evolution via chromosome fusion or intercentromeric recombination.</title>
        <authorList>
            <person name="Coelho M.A."/>
            <person name="David-Palma M."/>
            <person name="Shea T."/>
            <person name="Bowers K."/>
            <person name="McGinley-Smith S."/>
            <person name="Mohammad A.W."/>
            <person name="Gnirke A."/>
            <person name="Yurkov A.M."/>
            <person name="Nowrousian M."/>
            <person name="Sun S."/>
            <person name="Cuomo C.A."/>
            <person name="Heitman J."/>
        </authorList>
    </citation>
    <scope>NUCLEOTIDE SEQUENCE [LARGE SCALE GENOMIC DNA]</scope>
    <source>
        <strain evidence="2">CBS 11374</strain>
    </source>
</reference>
<dbReference type="EMBL" id="CP141885">
    <property type="protein sequence ID" value="WRT66984.1"/>
    <property type="molecule type" value="Genomic_DNA"/>
</dbReference>
<dbReference type="Proteomes" id="UP001329825">
    <property type="component" value="Chromosome 5"/>
</dbReference>
<name>A0ABZ1CZ06_9TREE</name>
<feature type="region of interest" description="Disordered" evidence="1">
    <location>
        <begin position="45"/>
        <end position="104"/>
    </location>
</feature>
<evidence type="ECO:0000313" key="3">
    <source>
        <dbReference type="Proteomes" id="UP001329825"/>
    </source>
</evidence>
<dbReference type="GeneID" id="87956081"/>
<organism evidence="2 3">
    <name type="scientific">Kwoniella shivajii</name>
    <dbReference type="NCBI Taxonomy" id="564305"/>
    <lineage>
        <taxon>Eukaryota</taxon>
        <taxon>Fungi</taxon>
        <taxon>Dikarya</taxon>
        <taxon>Basidiomycota</taxon>
        <taxon>Agaricomycotina</taxon>
        <taxon>Tremellomycetes</taxon>
        <taxon>Tremellales</taxon>
        <taxon>Cryptococcaceae</taxon>
        <taxon>Kwoniella</taxon>
    </lineage>
</organism>
<gene>
    <name evidence="2" type="ORF">IL334_003950</name>
</gene>
<evidence type="ECO:0008006" key="4">
    <source>
        <dbReference type="Google" id="ProtNLM"/>
    </source>
</evidence>
<protein>
    <recommendedName>
        <fullName evidence="4">Mitochondrial protein</fullName>
    </recommendedName>
</protein>
<feature type="compositionally biased region" description="Pro residues" evidence="1">
    <location>
        <begin position="51"/>
        <end position="64"/>
    </location>
</feature>